<keyword evidence="3" id="KW-1003">Cell membrane</keyword>
<proteinExistence type="inferred from homology"/>
<evidence type="ECO:0000256" key="1">
    <source>
        <dbReference type="ARBA" id="ARBA00004651"/>
    </source>
</evidence>
<dbReference type="OrthoDB" id="10042731at2759"/>
<comment type="subcellular location">
    <subcellularLocation>
        <location evidence="1">Cell membrane</location>
        <topology evidence="1">Multi-pass membrane protein</topology>
    </subcellularLocation>
</comment>
<gene>
    <name evidence="9" type="primary">LOC113217619</name>
</gene>
<dbReference type="PRINTS" id="PR00237">
    <property type="entry name" value="GPCRRHODOPSN"/>
</dbReference>
<protein>
    <submittedName>
        <fullName evidence="9">Lysophosphatidic acid receptor 3-like isoform X1</fullName>
    </submittedName>
</protein>
<dbReference type="GO" id="GO:0005886">
    <property type="term" value="C:plasma membrane"/>
    <property type="evidence" value="ECO:0007669"/>
    <property type="project" value="UniProtKB-SubCell"/>
</dbReference>
<dbReference type="PROSITE" id="PS00237">
    <property type="entry name" value="G_PROTEIN_RECEP_F1_1"/>
    <property type="match status" value="1"/>
</dbReference>
<dbReference type="PANTHER" id="PTHR22750">
    <property type="entry name" value="G-PROTEIN COUPLED RECEPTOR"/>
    <property type="match status" value="1"/>
</dbReference>
<evidence type="ECO:0000256" key="6">
    <source>
        <dbReference type="ARBA" id="ARBA00023136"/>
    </source>
</evidence>
<evidence type="ECO:0000256" key="3">
    <source>
        <dbReference type="ARBA" id="ARBA00022475"/>
    </source>
</evidence>
<keyword evidence="7" id="KW-0297">G-protein coupled receptor</keyword>
<dbReference type="CDD" id="cd00637">
    <property type="entry name" value="7tm_classA_rhodopsin-like"/>
    <property type="match status" value="1"/>
</dbReference>
<keyword evidence="8" id="KW-1185">Reference proteome</keyword>
<dbReference type="GO" id="GO:0004930">
    <property type="term" value="F:G protein-coupled receptor activity"/>
    <property type="evidence" value="ECO:0007669"/>
    <property type="project" value="UniProtKB-KW"/>
</dbReference>
<keyword evidence="6" id="KW-0472">Membrane</keyword>
<dbReference type="InterPro" id="IPR017452">
    <property type="entry name" value="GPCR_Rhodpsn_7TM"/>
</dbReference>
<sequence>MDTYCPLEATGPAGVPDDALRTFIVSKLALDVTVCALILAGNALTICALLHQRWCRRETLCPRFKVSSLFVMNLAVADFLIGCSVLFFLVSHYVCAISEYMSRHRFFCLFKTATFMFSGVISVTTLAAISIDRYVAVIHSLRYQEYMTRRRACFIIALTWLVGLLGAGSLFFWNHFEYGRPCLDTVIPRRHMALIGVPMHVSVFTIILVAHLRIRQEIKRMRARRKVHEKSIWGAQVQRSSIKSMRAVVLVVGCYVVCYVPFMALFGARLMGLRGPGLDLAFQCLCSVANLNPMLNPFIYSWKNASVRTALRQFMDKVMFLLGVHDGPDAIRKLPAGSSTTATSLSGGGGSGSGVAVISTAKHLAVAAPREKYVPYENVI</sequence>
<accession>A0A6J1TP30</accession>
<dbReference type="Pfam" id="PF00001">
    <property type="entry name" value="7tm_1"/>
    <property type="match status" value="1"/>
</dbReference>
<keyword evidence="7" id="KW-0807">Transducer</keyword>
<evidence type="ECO:0000313" key="9">
    <source>
        <dbReference type="RefSeq" id="XP_026293365.1"/>
    </source>
</evidence>
<dbReference type="AlphaFoldDB" id="A0A6J1TP30"/>
<evidence type="ECO:0000256" key="5">
    <source>
        <dbReference type="ARBA" id="ARBA00022989"/>
    </source>
</evidence>
<evidence type="ECO:0000256" key="7">
    <source>
        <dbReference type="RuleBase" id="RU000688"/>
    </source>
</evidence>
<dbReference type="Proteomes" id="UP000504606">
    <property type="component" value="Unplaced"/>
</dbReference>
<evidence type="ECO:0000256" key="2">
    <source>
        <dbReference type="ARBA" id="ARBA00010663"/>
    </source>
</evidence>
<dbReference type="GeneID" id="113217619"/>
<dbReference type="KEGG" id="foc:113217619"/>
<dbReference type="SUPFAM" id="SSF81321">
    <property type="entry name" value="Family A G protein-coupled receptor-like"/>
    <property type="match status" value="1"/>
</dbReference>
<evidence type="ECO:0000256" key="4">
    <source>
        <dbReference type="ARBA" id="ARBA00022692"/>
    </source>
</evidence>
<comment type="similarity">
    <text evidence="2 7">Belongs to the G-protein coupled receptor 1 family.</text>
</comment>
<reference evidence="9" key="1">
    <citation type="submission" date="2025-08" db="UniProtKB">
        <authorList>
            <consortium name="RefSeq"/>
        </authorList>
    </citation>
    <scope>IDENTIFICATION</scope>
    <source>
        <tissue evidence="9">Whole organism</tissue>
    </source>
</reference>
<organism evidence="8 9">
    <name type="scientific">Frankliniella occidentalis</name>
    <name type="common">Western flower thrips</name>
    <name type="synonym">Euthrips occidentalis</name>
    <dbReference type="NCBI Taxonomy" id="133901"/>
    <lineage>
        <taxon>Eukaryota</taxon>
        <taxon>Metazoa</taxon>
        <taxon>Ecdysozoa</taxon>
        <taxon>Arthropoda</taxon>
        <taxon>Hexapoda</taxon>
        <taxon>Insecta</taxon>
        <taxon>Pterygota</taxon>
        <taxon>Neoptera</taxon>
        <taxon>Paraneoptera</taxon>
        <taxon>Thysanoptera</taxon>
        <taxon>Terebrantia</taxon>
        <taxon>Thripoidea</taxon>
        <taxon>Thripidae</taxon>
        <taxon>Frankliniella</taxon>
    </lineage>
</organism>
<dbReference type="PROSITE" id="PS50262">
    <property type="entry name" value="G_PROTEIN_RECEP_F1_2"/>
    <property type="match status" value="1"/>
</dbReference>
<keyword evidence="7" id="KW-0675">Receptor</keyword>
<keyword evidence="4 7" id="KW-0812">Transmembrane</keyword>
<name>A0A6J1TP30_FRAOC</name>
<dbReference type="InterPro" id="IPR000276">
    <property type="entry name" value="GPCR_Rhodpsn"/>
</dbReference>
<evidence type="ECO:0000313" key="8">
    <source>
        <dbReference type="Proteomes" id="UP000504606"/>
    </source>
</evidence>
<keyword evidence="5" id="KW-1133">Transmembrane helix</keyword>
<dbReference type="Gene3D" id="1.20.1070.10">
    <property type="entry name" value="Rhodopsin 7-helix transmembrane proteins"/>
    <property type="match status" value="1"/>
</dbReference>
<dbReference type="RefSeq" id="XP_026293365.1">
    <property type="nucleotide sequence ID" value="XM_026437580.2"/>
</dbReference>